<dbReference type="Gene3D" id="3.40.367.20">
    <property type="match status" value="1"/>
</dbReference>
<dbReference type="Pfam" id="PF00349">
    <property type="entry name" value="Hexokinase_1"/>
    <property type="match status" value="1"/>
</dbReference>
<evidence type="ECO:0000256" key="2">
    <source>
        <dbReference type="ARBA" id="ARBA00005028"/>
    </source>
</evidence>
<dbReference type="Pfam" id="PF03727">
    <property type="entry name" value="Hexokinase_2"/>
    <property type="match status" value="1"/>
</dbReference>
<comment type="pathway">
    <text evidence="1">Carbohydrate degradation; glycolysis; D-glyceraldehyde 3-phosphate and glycerone phosphate from D-glucose: step 1/4.</text>
</comment>
<dbReference type="SUPFAM" id="SSF53067">
    <property type="entry name" value="Actin-like ATPase domain"/>
    <property type="match status" value="2"/>
</dbReference>
<keyword evidence="8 12" id="KW-0324">Glycolysis</keyword>
<dbReference type="GO" id="GO:0008865">
    <property type="term" value="F:fructokinase activity"/>
    <property type="evidence" value="ECO:0007669"/>
    <property type="project" value="TreeGrafter"/>
</dbReference>
<dbReference type="FunFam" id="3.30.420.40:FF:000805">
    <property type="entry name" value="Hexokinase-2"/>
    <property type="match status" value="1"/>
</dbReference>
<evidence type="ECO:0000256" key="3">
    <source>
        <dbReference type="ARBA" id="ARBA00009225"/>
    </source>
</evidence>
<evidence type="ECO:0000259" key="15">
    <source>
        <dbReference type="Pfam" id="PF03727"/>
    </source>
</evidence>
<evidence type="ECO:0000313" key="17">
    <source>
        <dbReference type="Proteomes" id="UP000499080"/>
    </source>
</evidence>
<feature type="compositionally biased region" description="Acidic residues" evidence="13">
    <location>
        <begin position="509"/>
        <end position="518"/>
    </location>
</feature>
<dbReference type="GO" id="GO:0005536">
    <property type="term" value="F:D-glucose binding"/>
    <property type="evidence" value="ECO:0007669"/>
    <property type="project" value="InterPro"/>
</dbReference>
<dbReference type="GO" id="GO:0005829">
    <property type="term" value="C:cytosol"/>
    <property type="evidence" value="ECO:0007669"/>
    <property type="project" value="TreeGrafter"/>
</dbReference>
<evidence type="ECO:0000256" key="7">
    <source>
        <dbReference type="ARBA" id="ARBA00022840"/>
    </source>
</evidence>
<feature type="domain" description="Hexokinase N-terminal" evidence="14">
    <location>
        <begin position="27"/>
        <end position="222"/>
    </location>
</feature>
<evidence type="ECO:0000256" key="9">
    <source>
        <dbReference type="ARBA" id="ARBA00044613"/>
    </source>
</evidence>
<gene>
    <name evidence="16" type="primary">Hex-t2</name>
    <name evidence="16" type="ORF">AVEN_263770_1</name>
</gene>
<dbReference type="GO" id="GO:0006096">
    <property type="term" value="P:glycolytic process"/>
    <property type="evidence" value="ECO:0007669"/>
    <property type="project" value="UniProtKB-UniPathway"/>
</dbReference>
<dbReference type="Gene3D" id="3.30.420.40">
    <property type="match status" value="1"/>
</dbReference>
<evidence type="ECO:0000256" key="5">
    <source>
        <dbReference type="ARBA" id="ARBA00022741"/>
    </source>
</evidence>
<dbReference type="EC" id="2.7.1.-" evidence="12"/>
<comment type="catalytic activity">
    <reaction evidence="10">
        <text>D-fructose + ATP = D-fructose 6-phosphate + ADP + H(+)</text>
        <dbReference type="Rhea" id="RHEA:16125"/>
        <dbReference type="ChEBI" id="CHEBI:15378"/>
        <dbReference type="ChEBI" id="CHEBI:30616"/>
        <dbReference type="ChEBI" id="CHEBI:37721"/>
        <dbReference type="ChEBI" id="CHEBI:61527"/>
        <dbReference type="ChEBI" id="CHEBI:456216"/>
        <dbReference type="EC" id="2.7.1.1"/>
    </reaction>
    <physiologicalReaction direction="left-to-right" evidence="10">
        <dbReference type="Rhea" id="RHEA:16126"/>
    </physiologicalReaction>
</comment>
<comment type="catalytic activity">
    <reaction evidence="9">
        <text>a D-hexose + ATP = a D-hexose 6-phosphate + ADP + H(+)</text>
        <dbReference type="Rhea" id="RHEA:22740"/>
        <dbReference type="ChEBI" id="CHEBI:4194"/>
        <dbReference type="ChEBI" id="CHEBI:15378"/>
        <dbReference type="ChEBI" id="CHEBI:30616"/>
        <dbReference type="ChEBI" id="CHEBI:229467"/>
        <dbReference type="ChEBI" id="CHEBI:456216"/>
        <dbReference type="EC" id="2.7.1.1"/>
    </reaction>
    <physiologicalReaction direction="left-to-right" evidence="9">
        <dbReference type="Rhea" id="RHEA:22741"/>
    </physiologicalReaction>
</comment>
<dbReference type="UniPathway" id="UPA00242"/>
<dbReference type="InterPro" id="IPR022673">
    <property type="entry name" value="Hexokinase_C"/>
</dbReference>
<dbReference type="PRINTS" id="PR00475">
    <property type="entry name" value="HEXOKINASE"/>
</dbReference>
<sequence>MTRDIILKNVGEDLQFKIVSDAKVEKIKSVTDPYLLPDDIVKRVNDTFENELELGLKKNPEKQSSLQMANTFVPKLLSGHEKGDFLALDLGGTNFRVILLKLDPERALDCIVKYYTVPEPLRLGEGQLLFDFLADCMHNFLEEKGLLGEKLPLGFCFSFPMIQTGINEGILVTWTKSFKCKNVVGKEVVQMLNHAFSKKKGVDVDVVAVINDATGTMMMGSYLDKRSAVGMILGTGCNAAYFERVDRIEKWEGKHPGIDEVIIDIEWGAFGDNGVLDFMKTDIDKQVDLASLLVHSFTFEKLFAGKYIGEIVKRVLSRLIDENVLSKCDVENWNFTAADVSNTMEESNFGKILENLKSKGFLKATLEDAEIVHYVCTVISIRGALLVSILLASLLRRMDKEDVTFAIDGSLFKHHPKYDKYMEKFIATLAPGKKFQLILAEDGSGKGAGLVAAVITSLDSSQSESEDELNNSFESDHEFYSDYENCSSSPNEEEDHLNAGRGRMRSLTDSEDYSEESNEQQNIEIAIDGTVWKKIETSSSPGRPPLHSDSFGDYLHSNAKVSKDTFSSK</sequence>
<feature type="region of interest" description="Disordered" evidence="13">
    <location>
        <begin position="481"/>
        <end position="555"/>
    </location>
</feature>
<comment type="similarity">
    <text evidence="3 12">Belongs to the hexokinase family.</text>
</comment>
<evidence type="ECO:0000256" key="12">
    <source>
        <dbReference type="RuleBase" id="RU362007"/>
    </source>
</evidence>
<keyword evidence="5 12" id="KW-0547">Nucleotide-binding</keyword>
<dbReference type="GO" id="GO:0006006">
    <property type="term" value="P:glucose metabolic process"/>
    <property type="evidence" value="ECO:0007669"/>
    <property type="project" value="TreeGrafter"/>
</dbReference>
<comment type="pathway">
    <text evidence="2">Carbohydrate metabolism; hexose metabolism.</text>
</comment>
<evidence type="ECO:0000259" key="14">
    <source>
        <dbReference type="Pfam" id="PF00349"/>
    </source>
</evidence>
<keyword evidence="6 12" id="KW-0418">Kinase</keyword>
<dbReference type="OrthoDB" id="6492395at2759"/>
<dbReference type="InterPro" id="IPR022672">
    <property type="entry name" value="Hexokinase_N"/>
</dbReference>
<organism evidence="16 17">
    <name type="scientific">Araneus ventricosus</name>
    <name type="common">Orbweaver spider</name>
    <name type="synonym">Epeira ventricosa</name>
    <dbReference type="NCBI Taxonomy" id="182803"/>
    <lineage>
        <taxon>Eukaryota</taxon>
        <taxon>Metazoa</taxon>
        <taxon>Ecdysozoa</taxon>
        <taxon>Arthropoda</taxon>
        <taxon>Chelicerata</taxon>
        <taxon>Arachnida</taxon>
        <taxon>Araneae</taxon>
        <taxon>Araneomorphae</taxon>
        <taxon>Entelegynae</taxon>
        <taxon>Araneoidea</taxon>
        <taxon>Araneidae</taxon>
        <taxon>Araneus</taxon>
    </lineage>
</organism>
<proteinExistence type="inferred from homology"/>
<keyword evidence="4 12" id="KW-0808">Transferase</keyword>
<evidence type="ECO:0000256" key="1">
    <source>
        <dbReference type="ARBA" id="ARBA00004888"/>
    </source>
</evidence>
<evidence type="ECO:0000256" key="8">
    <source>
        <dbReference type="ARBA" id="ARBA00023152"/>
    </source>
</evidence>
<dbReference type="AlphaFoldDB" id="A0A4Y2AUV3"/>
<dbReference type="UniPathway" id="UPA00109">
    <property type="reaction ID" value="UER00180"/>
</dbReference>
<evidence type="ECO:0000313" key="16">
    <source>
        <dbReference type="EMBL" id="GBL82714.1"/>
    </source>
</evidence>
<dbReference type="PANTHER" id="PTHR19443">
    <property type="entry name" value="HEXOKINASE"/>
    <property type="match status" value="1"/>
</dbReference>
<evidence type="ECO:0000256" key="11">
    <source>
        <dbReference type="ARBA" id="ARBA00048160"/>
    </source>
</evidence>
<keyword evidence="7 12" id="KW-0067">ATP-binding</keyword>
<dbReference type="GO" id="GO:0004340">
    <property type="term" value="F:glucokinase activity"/>
    <property type="evidence" value="ECO:0007669"/>
    <property type="project" value="TreeGrafter"/>
</dbReference>
<name>A0A4Y2AUV3_ARAVE</name>
<dbReference type="EMBL" id="BGPR01000029">
    <property type="protein sequence ID" value="GBL82714.1"/>
    <property type="molecule type" value="Genomic_DNA"/>
</dbReference>
<comment type="catalytic activity">
    <reaction evidence="11">
        <text>D-glucose + ATP = D-glucose 6-phosphate + ADP + H(+)</text>
        <dbReference type="Rhea" id="RHEA:17825"/>
        <dbReference type="ChEBI" id="CHEBI:4167"/>
        <dbReference type="ChEBI" id="CHEBI:15378"/>
        <dbReference type="ChEBI" id="CHEBI:30616"/>
        <dbReference type="ChEBI" id="CHEBI:61548"/>
        <dbReference type="ChEBI" id="CHEBI:456216"/>
        <dbReference type="EC" id="2.7.1.1"/>
    </reaction>
    <physiologicalReaction direction="left-to-right" evidence="11">
        <dbReference type="Rhea" id="RHEA:17826"/>
    </physiologicalReaction>
</comment>
<evidence type="ECO:0000256" key="10">
    <source>
        <dbReference type="ARBA" id="ARBA00047905"/>
    </source>
</evidence>
<evidence type="ECO:0000256" key="13">
    <source>
        <dbReference type="SAM" id="MobiDB-lite"/>
    </source>
</evidence>
<dbReference type="PROSITE" id="PS51748">
    <property type="entry name" value="HEXOKINASE_2"/>
    <property type="match status" value="1"/>
</dbReference>
<dbReference type="InterPro" id="IPR001312">
    <property type="entry name" value="Hexokinase"/>
</dbReference>
<dbReference type="InterPro" id="IPR043129">
    <property type="entry name" value="ATPase_NBD"/>
</dbReference>
<evidence type="ECO:0000256" key="4">
    <source>
        <dbReference type="ARBA" id="ARBA00022679"/>
    </source>
</evidence>
<dbReference type="GO" id="GO:0005524">
    <property type="term" value="F:ATP binding"/>
    <property type="evidence" value="ECO:0007669"/>
    <property type="project" value="UniProtKB-UniRule"/>
</dbReference>
<keyword evidence="17" id="KW-1185">Reference proteome</keyword>
<protein>
    <recommendedName>
        <fullName evidence="12">Phosphotransferase</fullName>
        <ecNumber evidence="12">2.7.1.-</ecNumber>
    </recommendedName>
</protein>
<comment type="caution">
    <text evidence="16">The sequence shown here is derived from an EMBL/GenBank/DDBJ whole genome shotgun (WGS) entry which is preliminary data.</text>
</comment>
<dbReference type="PANTHER" id="PTHR19443:SF54">
    <property type="entry name" value="PHOSPHOTRANSFERASE"/>
    <property type="match status" value="1"/>
</dbReference>
<dbReference type="GO" id="GO:0001678">
    <property type="term" value="P:intracellular glucose homeostasis"/>
    <property type="evidence" value="ECO:0007669"/>
    <property type="project" value="InterPro"/>
</dbReference>
<dbReference type="GO" id="GO:0005739">
    <property type="term" value="C:mitochondrion"/>
    <property type="evidence" value="ECO:0007669"/>
    <property type="project" value="TreeGrafter"/>
</dbReference>
<evidence type="ECO:0000256" key="6">
    <source>
        <dbReference type="ARBA" id="ARBA00022777"/>
    </source>
</evidence>
<accession>A0A4Y2AUV3</accession>
<dbReference type="Proteomes" id="UP000499080">
    <property type="component" value="Unassembled WGS sequence"/>
</dbReference>
<feature type="domain" description="Hexokinase C-terminal" evidence="15">
    <location>
        <begin position="229"/>
        <end position="454"/>
    </location>
</feature>
<reference evidence="16 17" key="1">
    <citation type="journal article" date="2019" name="Sci. Rep.">
        <title>Orb-weaving spider Araneus ventricosus genome elucidates the spidroin gene catalogue.</title>
        <authorList>
            <person name="Kono N."/>
            <person name="Nakamura H."/>
            <person name="Ohtoshi R."/>
            <person name="Moran D.A.P."/>
            <person name="Shinohara A."/>
            <person name="Yoshida Y."/>
            <person name="Fujiwara M."/>
            <person name="Mori M."/>
            <person name="Tomita M."/>
            <person name="Arakawa K."/>
        </authorList>
    </citation>
    <scope>NUCLEOTIDE SEQUENCE [LARGE SCALE GENOMIC DNA]</scope>
</reference>